<gene>
    <name evidence="2" type="ORF">H0235_002388</name>
</gene>
<feature type="region of interest" description="Disordered" evidence="1">
    <location>
        <begin position="79"/>
        <end position="113"/>
    </location>
</feature>
<proteinExistence type="predicted"/>
<dbReference type="EMBL" id="JACSDY010000002">
    <property type="protein sequence ID" value="KAF7434197.1"/>
    <property type="molecule type" value="Genomic_DNA"/>
</dbReference>
<reference evidence="2" key="1">
    <citation type="journal article" date="2020" name="G3 (Bethesda)">
        <title>High-Quality Assemblies for Three Invasive Social Wasps from the &lt;i&gt;Vespula&lt;/i&gt; Genus.</title>
        <authorList>
            <person name="Harrop T.W.R."/>
            <person name="Guhlin J."/>
            <person name="McLaughlin G.M."/>
            <person name="Permina E."/>
            <person name="Stockwell P."/>
            <person name="Gilligan J."/>
            <person name="Le Lec M.F."/>
            <person name="Gruber M.A.M."/>
            <person name="Quinn O."/>
            <person name="Lovegrove M."/>
            <person name="Duncan E.J."/>
            <person name="Remnant E.J."/>
            <person name="Van Eeckhoven J."/>
            <person name="Graham B."/>
            <person name="Knapp R.A."/>
            <person name="Langford K.W."/>
            <person name="Kronenberg Z."/>
            <person name="Press M.O."/>
            <person name="Eacker S.M."/>
            <person name="Wilson-Rankin E.E."/>
            <person name="Purcell J."/>
            <person name="Lester P.J."/>
            <person name="Dearden P.K."/>
        </authorList>
    </citation>
    <scope>NUCLEOTIDE SEQUENCE</scope>
    <source>
        <strain evidence="2">Volc-1</strain>
    </source>
</reference>
<keyword evidence="3" id="KW-1185">Reference proteome</keyword>
<accession>A0A834UE46</accession>
<organism evidence="2 3">
    <name type="scientific">Vespula pensylvanica</name>
    <name type="common">Western yellow jacket</name>
    <name type="synonym">Wasp</name>
    <dbReference type="NCBI Taxonomy" id="30213"/>
    <lineage>
        <taxon>Eukaryota</taxon>
        <taxon>Metazoa</taxon>
        <taxon>Ecdysozoa</taxon>
        <taxon>Arthropoda</taxon>
        <taxon>Hexapoda</taxon>
        <taxon>Insecta</taxon>
        <taxon>Pterygota</taxon>
        <taxon>Neoptera</taxon>
        <taxon>Endopterygota</taxon>
        <taxon>Hymenoptera</taxon>
        <taxon>Apocrita</taxon>
        <taxon>Aculeata</taxon>
        <taxon>Vespoidea</taxon>
        <taxon>Vespidae</taxon>
        <taxon>Vespinae</taxon>
        <taxon>Vespula</taxon>
    </lineage>
</organism>
<name>A0A834UE46_VESPE</name>
<evidence type="ECO:0000313" key="2">
    <source>
        <dbReference type="EMBL" id="KAF7434197.1"/>
    </source>
</evidence>
<dbReference type="AlphaFoldDB" id="A0A834UE46"/>
<dbReference type="Proteomes" id="UP000600918">
    <property type="component" value="Unassembled WGS sequence"/>
</dbReference>
<protein>
    <submittedName>
        <fullName evidence="2">Uncharacterized protein</fullName>
    </submittedName>
</protein>
<feature type="compositionally biased region" description="Polar residues" evidence="1">
    <location>
        <begin position="86"/>
        <end position="105"/>
    </location>
</feature>
<comment type="caution">
    <text evidence="2">The sequence shown here is derived from an EMBL/GenBank/DDBJ whole genome shotgun (WGS) entry which is preliminary data.</text>
</comment>
<evidence type="ECO:0000256" key="1">
    <source>
        <dbReference type="SAM" id="MobiDB-lite"/>
    </source>
</evidence>
<evidence type="ECO:0000313" key="3">
    <source>
        <dbReference type="Proteomes" id="UP000600918"/>
    </source>
</evidence>
<sequence length="113" mass="13106">MKLTQLKFISTRGYSNEWSYESKGRSRALINPCTKLRPCSTKDSFTTKCKLLHNTRRHRQRKLEQDQLPFTNLILLYPPPIPSSPNHEASNAQLKPQRPKSNQDINDLIDKVS</sequence>